<evidence type="ECO:0000256" key="4">
    <source>
        <dbReference type="ARBA" id="ARBA00004653"/>
    </source>
</evidence>
<comment type="caution">
    <text evidence="20">The sequence shown here is derived from an EMBL/GenBank/DDBJ whole genome shotgun (WGS) entry which is preliminary data.</text>
</comment>
<evidence type="ECO:0000256" key="16">
    <source>
        <dbReference type="ARBA" id="ARBA00024621"/>
    </source>
</evidence>
<dbReference type="GO" id="GO:0061709">
    <property type="term" value="P:reticulophagy"/>
    <property type="evidence" value="ECO:0007669"/>
    <property type="project" value="TreeGrafter"/>
</dbReference>
<reference evidence="20 21" key="1">
    <citation type="journal article" date="2018" name="MBio">
        <title>Comparative Genomics Reveals the Core Gene Toolbox for the Fungus-Insect Symbiosis.</title>
        <authorList>
            <person name="Wang Y."/>
            <person name="Stata M."/>
            <person name="Wang W."/>
            <person name="Stajich J.E."/>
            <person name="White M.M."/>
            <person name="Moncalvo J.M."/>
        </authorList>
    </citation>
    <scope>NUCLEOTIDE SEQUENCE [LARGE SCALE GENOMIC DNA]</scope>
    <source>
        <strain evidence="20 21">SWE-8-4</strain>
    </source>
</reference>
<comment type="subcellular location">
    <subcellularLocation>
        <location evidence="1">Cytoplasmic vesicle membrane</location>
        <topology evidence="1">Multi-pass membrane protein</topology>
    </subcellularLocation>
    <subcellularLocation>
        <location evidence="2">Endoplasmic reticulum membrane</location>
        <topology evidence="2">Multi-pass membrane protein</topology>
    </subcellularLocation>
    <subcellularLocation>
        <location evidence="4">Golgi apparatus membrane</location>
        <topology evidence="4">Multi-pass membrane protein</topology>
    </subcellularLocation>
    <subcellularLocation>
        <location evidence="3 18">Preautophagosomal structure membrane</location>
        <topology evidence="3 18">Multi-pass membrane protein</topology>
    </subcellularLocation>
</comment>
<evidence type="ECO:0000256" key="11">
    <source>
        <dbReference type="ARBA" id="ARBA00023034"/>
    </source>
</evidence>
<dbReference type="GO" id="GO:0034045">
    <property type="term" value="C:phagophore assembly site membrane"/>
    <property type="evidence" value="ECO:0007669"/>
    <property type="project" value="UniProtKB-SubCell"/>
</dbReference>
<feature type="transmembrane region" description="Helical" evidence="18">
    <location>
        <begin position="652"/>
        <end position="676"/>
    </location>
</feature>
<feature type="transmembrane region" description="Helical" evidence="18">
    <location>
        <begin position="735"/>
        <end position="759"/>
    </location>
</feature>
<comment type="function">
    <text evidence="18">Phospholipid scramblase involved in autophagy. Cycles between the preautophagosomal structure/phagophore assembly site (PAS) and the cytoplasmic vesicle pool and supplies membrane for the growing autophagosome. Lipid scramblase activity plays a key role in preautophagosomal structure/phagophore assembly by distributing the phospholipids that arrive through ATG2 from the cytoplasmic to the luminal leaflet of the bilayer, thereby driving autophagosomal membrane expansion.</text>
</comment>
<dbReference type="GO" id="GO:0000139">
    <property type="term" value="C:Golgi membrane"/>
    <property type="evidence" value="ECO:0007669"/>
    <property type="project" value="UniProtKB-SubCell"/>
</dbReference>
<dbReference type="GO" id="GO:0006869">
    <property type="term" value="P:lipid transport"/>
    <property type="evidence" value="ECO:0007669"/>
    <property type="project" value="UniProtKB-KW"/>
</dbReference>
<feature type="region of interest" description="Disordered" evidence="19">
    <location>
        <begin position="1"/>
        <end position="31"/>
    </location>
</feature>
<dbReference type="GO" id="GO:0005776">
    <property type="term" value="C:autophagosome"/>
    <property type="evidence" value="ECO:0007669"/>
    <property type="project" value="TreeGrafter"/>
</dbReference>
<dbReference type="GO" id="GO:0034727">
    <property type="term" value="P:piecemeal microautophagy of the nucleus"/>
    <property type="evidence" value="ECO:0007669"/>
    <property type="project" value="TreeGrafter"/>
</dbReference>
<dbReference type="GO" id="GO:0005789">
    <property type="term" value="C:endoplasmic reticulum membrane"/>
    <property type="evidence" value="ECO:0007669"/>
    <property type="project" value="UniProtKB-SubCell"/>
</dbReference>
<name>A0A2T9YZC8_9FUNG</name>
<evidence type="ECO:0000256" key="9">
    <source>
        <dbReference type="ARBA" id="ARBA00022989"/>
    </source>
</evidence>
<feature type="transmembrane region" description="Helical" evidence="18">
    <location>
        <begin position="490"/>
        <end position="510"/>
    </location>
</feature>
<dbReference type="EMBL" id="MBFR01000008">
    <property type="protein sequence ID" value="PVU97705.1"/>
    <property type="molecule type" value="Genomic_DNA"/>
</dbReference>
<comment type="catalytic activity">
    <reaction evidence="15">
        <text>a 1,2-diacyl-sn-glycero-3-phosphoethanolamine(in) = a 1,2-diacyl-sn-glycero-3-phosphoethanolamine(out)</text>
        <dbReference type="Rhea" id="RHEA:38895"/>
        <dbReference type="ChEBI" id="CHEBI:64612"/>
    </reaction>
</comment>
<keyword evidence="21" id="KW-1185">Reference proteome</keyword>
<dbReference type="PANTHER" id="PTHR13038:SF10">
    <property type="entry name" value="AUTOPHAGY-RELATED PROTEIN 9"/>
    <property type="match status" value="1"/>
</dbReference>
<evidence type="ECO:0000256" key="10">
    <source>
        <dbReference type="ARBA" id="ARBA00023006"/>
    </source>
</evidence>
<dbReference type="GO" id="GO:0000422">
    <property type="term" value="P:autophagy of mitochondrion"/>
    <property type="evidence" value="ECO:0007669"/>
    <property type="project" value="TreeGrafter"/>
</dbReference>
<keyword evidence="9 18" id="KW-1133">Transmembrane helix</keyword>
<evidence type="ECO:0000256" key="14">
    <source>
        <dbReference type="ARBA" id="ARBA00024479"/>
    </source>
</evidence>
<keyword evidence="13 18" id="KW-0472">Membrane</keyword>
<evidence type="ECO:0000256" key="13">
    <source>
        <dbReference type="ARBA" id="ARBA00023136"/>
    </source>
</evidence>
<sequence>MDLPEYPSYPKSHNEDDIHQESNSTNSPTINSFTIPTVNLNSKFQESVSDTKAENISVDILTKNNTPLNIANKITSPILNQLAGDFSKRSNISFVEPTLSKRRLQRVELRTNSNLSNTDNTSVNLFDSNSDNTDKATPRNYINEKLYDQNGPAKLLLKVDNTLQARGAYDNINYNQNSLIANNENSNIITDASNGLYSNQDNRQHSRLIDQVRNKEYSTEVNKLLNYQSGVSNIYNPGFVNQTQINKNFTNFGKNVFIEDSSEKNTTNRLNIDNIYPNSHDNYNSLHNQTEDTALKVRINSLDYDASNQNYNSVQSQTVSKDVKKLNPATFNPMKFNKLADTEKKTHYNRFVDLEAGSSSAINQYENFSTNLEENIGFLNTKSNKKTKSRAKNYTRLGNSNSSKNKKSFLELALEQWRSKSRQDEFLKRVYEYFIQKGITNMVLRKCLNLISILFVVFMTTFLFGCVDHHKIKKERSLNAVIIPQCHKHFSWYVNMVLYAFFTIWIIQFFKSLYEISKHLEIFYFYTQILKIETSDMNTITWNEIVKRLINVRNAEITQSKKMKNMKLDALSIANRIMRKENYILALINKDLIFFSLPFPIINKFNNFTKVLEWNLSFCLMNYVFDEHNRLKRRFLHESNRHVLSEGLKRRFIFMGIVNMIMAPFIVVFMLFFSFFRYFEEVYHEPGNIMTRGFTPYAQWQFMNFNELPHAFQRRIGSATIKANMYLNHFTNETVLIVARFIEFICGSFVGILIIFTVIDNELSLEFEIFQGKTVLFFIGLLGTIIASCRGMLKQKPCVIPNGNEDFNKSMMHPAWLLRNTLEDLQYMPEEWQGQLHTTKVKSEFLKLFKLRIIIFINELLGIFFTPFELILTLSKCSAEIIDFFREFSMYVDNVGYICSFSGFDFAQNGDPRLKAIPNINKNDYFASNAGKMEQSFIQFKPKDFTGSQFLNVAQKAENVMVSSWAQKARNYQDMKSSILPTGKSILNRKYANINQQQKAFNTGTNNEFTVDQNNLHLADLPLVNSQNMDMSMYNSMLTSQIQPNNNLNPNMLFVPGIFSLVNQLYDQTLM</sequence>
<feature type="region of interest" description="Disordered" evidence="19">
    <location>
        <begin position="112"/>
        <end position="138"/>
    </location>
</feature>
<evidence type="ECO:0000256" key="2">
    <source>
        <dbReference type="ARBA" id="ARBA00004477"/>
    </source>
</evidence>
<evidence type="ECO:0000256" key="19">
    <source>
        <dbReference type="SAM" id="MobiDB-lite"/>
    </source>
</evidence>
<keyword evidence="7 18" id="KW-0813">Transport</keyword>
<comment type="catalytic activity">
    <reaction evidence="17">
        <text>a 1,2-diacyl-sn-glycero-3-phosphocholine(in) = a 1,2-diacyl-sn-glycero-3-phosphocholine(out)</text>
        <dbReference type="Rhea" id="RHEA:38571"/>
        <dbReference type="ChEBI" id="CHEBI:57643"/>
    </reaction>
</comment>
<dbReference type="AlphaFoldDB" id="A0A2T9YZC8"/>
<dbReference type="GO" id="GO:0030659">
    <property type="term" value="C:cytoplasmic vesicle membrane"/>
    <property type="evidence" value="ECO:0007669"/>
    <property type="project" value="UniProtKB-SubCell"/>
</dbReference>
<dbReference type="GO" id="GO:0034497">
    <property type="term" value="P:protein localization to phagophore assembly site"/>
    <property type="evidence" value="ECO:0007669"/>
    <property type="project" value="TreeGrafter"/>
</dbReference>
<dbReference type="OrthoDB" id="2020634at2759"/>
<proteinExistence type="inferred from homology"/>
<feature type="transmembrane region" description="Helical" evidence="18">
    <location>
        <begin position="447"/>
        <end position="470"/>
    </location>
</feature>
<keyword evidence="8 18" id="KW-0812">Transmembrane</keyword>
<accession>A0A2T9YZC8</accession>
<evidence type="ECO:0000256" key="1">
    <source>
        <dbReference type="ARBA" id="ARBA00004439"/>
    </source>
</evidence>
<organism evidence="20 21">
    <name type="scientific">Smittium simulii</name>
    <dbReference type="NCBI Taxonomy" id="133385"/>
    <lineage>
        <taxon>Eukaryota</taxon>
        <taxon>Fungi</taxon>
        <taxon>Fungi incertae sedis</taxon>
        <taxon>Zoopagomycota</taxon>
        <taxon>Kickxellomycotina</taxon>
        <taxon>Harpellomycetes</taxon>
        <taxon>Harpellales</taxon>
        <taxon>Legeriomycetaceae</taxon>
        <taxon>Smittium</taxon>
    </lineage>
</organism>
<dbReference type="InterPro" id="IPR007241">
    <property type="entry name" value="Autophagy-rel_prot_9"/>
</dbReference>
<evidence type="ECO:0000256" key="3">
    <source>
        <dbReference type="ARBA" id="ARBA00004511"/>
    </source>
</evidence>
<dbReference type="PANTHER" id="PTHR13038">
    <property type="entry name" value="APG9 AUTOPHAGY 9"/>
    <property type="match status" value="1"/>
</dbReference>
<comment type="catalytic activity">
    <reaction evidence="16">
        <text>a 1,2-diacyl-sn-glycero-3-phospho-(1D-myo-inositol-3-phosphate)(in) = a 1,2-diacyl-sn-glycero-3-phospho-(1D-myo-inositol-3-phosphate)(out)</text>
        <dbReference type="Rhea" id="RHEA:67920"/>
        <dbReference type="ChEBI" id="CHEBI:58088"/>
    </reaction>
</comment>
<gene>
    <name evidence="20" type="ORF">BB561_000361</name>
</gene>
<evidence type="ECO:0000256" key="5">
    <source>
        <dbReference type="ARBA" id="ARBA00006185"/>
    </source>
</evidence>
<feature type="transmembrane region" description="Helical" evidence="18">
    <location>
        <begin position="775"/>
        <end position="793"/>
    </location>
</feature>
<dbReference type="Proteomes" id="UP000245383">
    <property type="component" value="Unassembled WGS sequence"/>
</dbReference>
<evidence type="ECO:0000256" key="18">
    <source>
        <dbReference type="RuleBase" id="RU364027"/>
    </source>
</evidence>
<keyword evidence="10 18" id="KW-0072">Autophagy</keyword>
<evidence type="ECO:0000256" key="7">
    <source>
        <dbReference type="ARBA" id="ARBA00022448"/>
    </source>
</evidence>
<evidence type="ECO:0000313" key="21">
    <source>
        <dbReference type="Proteomes" id="UP000245383"/>
    </source>
</evidence>
<dbReference type="STRING" id="133385.A0A2T9YZC8"/>
<evidence type="ECO:0000313" key="20">
    <source>
        <dbReference type="EMBL" id="PVU97705.1"/>
    </source>
</evidence>
<evidence type="ECO:0000256" key="15">
    <source>
        <dbReference type="ARBA" id="ARBA00024615"/>
    </source>
</evidence>
<protein>
    <recommendedName>
        <fullName evidence="6 18">Autophagy-related protein 9</fullName>
    </recommendedName>
</protein>
<keyword evidence="11" id="KW-0333">Golgi apparatus</keyword>
<keyword evidence="12 18" id="KW-0445">Lipid transport</keyword>
<evidence type="ECO:0000256" key="6">
    <source>
        <dbReference type="ARBA" id="ARBA00018074"/>
    </source>
</evidence>
<comment type="catalytic activity">
    <reaction evidence="14">
        <text>a 1,2-diacyl-sn-glycero-3-phospho-L-serine(in) = a 1,2-diacyl-sn-glycero-3-phospho-L-serine(out)</text>
        <dbReference type="Rhea" id="RHEA:38663"/>
        <dbReference type="ChEBI" id="CHEBI:57262"/>
    </reaction>
</comment>
<comment type="similarity">
    <text evidence="5 18">Belongs to the ATG9 family.</text>
</comment>
<evidence type="ECO:0000256" key="17">
    <source>
        <dbReference type="ARBA" id="ARBA00024631"/>
    </source>
</evidence>
<feature type="compositionally biased region" description="Polar residues" evidence="19">
    <location>
        <begin position="21"/>
        <end position="31"/>
    </location>
</feature>
<feature type="compositionally biased region" description="Low complexity" evidence="19">
    <location>
        <begin position="112"/>
        <end position="125"/>
    </location>
</feature>
<evidence type="ECO:0000256" key="12">
    <source>
        <dbReference type="ARBA" id="ARBA00023055"/>
    </source>
</evidence>
<evidence type="ECO:0000256" key="8">
    <source>
        <dbReference type="ARBA" id="ARBA00022692"/>
    </source>
</evidence>
<dbReference type="Pfam" id="PF04109">
    <property type="entry name" value="ATG9"/>
    <property type="match status" value="1"/>
</dbReference>